<dbReference type="GO" id="GO:0008972">
    <property type="term" value="F:phosphomethylpyrimidine kinase activity"/>
    <property type="evidence" value="ECO:0007669"/>
    <property type="project" value="InterPro"/>
</dbReference>
<dbReference type="GO" id="GO:0009228">
    <property type="term" value="P:thiamine biosynthetic process"/>
    <property type="evidence" value="ECO:0007669"/>
    <property type="project" value="InterPro"/>
</dbReference>
<dbReference type="PANTHER" id="PTHR20858">
    <property type="entry name" value="PHOSPHOMETHYLPYRIMIDINE KINASE"/>
    <property type="match status" value="1"/>
</dbReference>
<dbReference type="InterPro" id="IPR004399">
    <property type="entry name" value="HMP/HMP-P_kinase_dom"/>
</dbReference>
<dbReference type="FunFam" id="3.40.1190.20:FF:000034">
    <property type="entry name" value="Putative hydroxymethylpyrimidine/ phosphomethylpyrimidine kinase 2"/>
    <property type="match status" value="1"/>
</dbReference>
<dbReference type="InterPro" id="IPR013749">
    <property type="entry name" value="PM/HMP-P_kinase-1"/>
</dbReference>
<dbReference type="NCBIfam" id="TIGR00097">
    <property type="entry name" value="HMP-P_kinase"/>
    <property type="match status" value="1"/>
</dbReference>
<dbReference type="GO" id="GO:0008902">
    <property type="term" value="F:hydroxymethylpyrimidine kinase activity"/>
    <property type="evidence" value="ECO:0007669"/>
    <property type="project" value="TreeGrafter"/>
</dbReference>
<dbReference type="OMA" id="FWEMFPY"/>
<accession>M3IWJ8</accession>
<dbReference type="SUPFAM" id="SSF53613">
    <property type="entry name" value="Ribokinase-like"/>
    <property type="match status" value="1"/>
</dbReference>
<dbReference type="Gene3D" id="1.20.910.10">
    <property type="entry name" value="Heme oxygenase-like"/>
    <property type="match status" value="1"/>
</dbReference>
<dbReference type="Proteomes" id="UP000011777">
    <property type="component" value="Unassembled WGS sequence"/>
</dbReference>
<dbReference type="eggNOG" id="KOG2598">
    <property type="taxonomic scope" value="Eukaryota"/>
</dbReference>
<organism evidence="3 4">
    <name type="scientific">Candida maltosa (strain Xu316)</name>
    <name type="common">Yeast</name>
    <dbReference type="NCBI Taxonomy" id="1245528"/>
    <lineage>
        <taxon>Eukaryota</taxon>
        <taxon>Fungi</taxon>
        <taxon>Dikarya</taxon>
        <taxon>Ascomycota</taxon>
        <taxon>Saccharomycotina</taxon>
        <taxon>Pichiomycetes</taxon>
        <taxon>Debaryomycetaceae</taxon>
        <taxon>Candida/Lodderomyces clade</taxon>
        <taxon>Candida</taxon>
    </lineage>
</organism>
<proteinExistence type="predicted"/>
<dbReference type="OrthoDB" id="10028886at2759"/>
<dbReference type="InterPro" id="IPR004305">
    <property type="entry name" value="Thiaminase-2/PQQC"/>
</dbReference>
<dbReference type="HOGENOM" id="CLU_020520_2_1_1"/>
<dbReference type="GO" id="GO:0005829">
    <property type="term" value="C:cytosol"/>
    <property type="evidence" value="ECO:0007669"/>
    <property type="project" value="TreeGrafter"/>
</dbReference>
<dbReference type="CDD" id="cd01169">
    <property type="entry name" value="HMPP_kinase"/>
    <property type="match status" value="1"/>
</dbReference>
<reference evidence="3 4" key="1">
    <citation type="submission" date="2013-02" db="EMBL/GenBank/DDBJ databases">
        <title>Genome sequence of Candida maltosa Xu316, a potential industrial strain for xylitol and ethanol production.</title>
        <authorList>
            <person name="Yu J."/>
            <person name="Wang Q."/>
            <person name="Geng X."/>
            <person name="Bao W."/>
            <person name="He P."/>
            <person name="Cai J."/>
        </authorList>
    </citation>
    <scope>NUCLEOTIDE SEQUENCE [LARGE SCALE GENOMIC DNA]</scope>
    <source>
        <strain evidence="4">Xu316</strain>
    </source>
</reference>
<dbReference type="EMBL" id="AOGT01000028">
    <property type="protein sequence ID" value="EMG51041.1"/>
    <property type="molecule type" value="Genomic_DNA"/>
</dbReference>
<sequence>MISKVFKLKNAEAKPQVELPAVLTVAGSDSSGGAGIEADLKTISAFGVYGLTCITALTAQNTTGVRTFDKTSQQLIHQILEADLEDMLFGYPKTEAPLKVIKTGMLTKEAIIELIDYIPKLKDYGVKIILDPVMISTSGSKLSDDDGMKLCVEDLMSEAYLITPNFPEAEALLKLTNTSNTKIPEIKSLDDFAQFVVTLQKSLKCKNLLVKGGHFPFTNDNIPTTDLNSSSDLKIVDVLYESEDDKITFFESQYIRSTDNHGSGCTLASAISANIAKGLPLDEAIAISVDYIHRGMVSLKKKLGFGNGPLNHTAAPAISVGSALIGSDHEIQTILKESGSFYEYLINHPKIKDNWQTYVTHPFVKALAENNLPFHKFLYFLKQDYHYLVNYAQVQALAGSTAPTYQQIHAQATIIGEIVEEIERHKQKLSKSYNIDYERDMDFDIDLKPGPACVAYCDYLLKVGRNDNFLGIKIALAPCLHGYAVAGEFGAKIRKNVTGLGVVTEEQSKVYESWLNDYCSDWFTNAHIEGKKSLQSLVQTMEVNEKRIEELVDMFNEVTLLEIAFWDECLNL</sequence>
<evidence type="ECO:0000259" key="1">
    <source>
        <dbReference type="Pfam" id="PF03070"/>
    </source>
</evidence>
<evidence type="ECO:0000313" key="4">
    <source>
        <dbReference type="Proteomes" id="UP000011777"/>
    </source>
</evidence>
<dbReference type="InterPro" id="IPR029056">
    <property type="entry name" value="Ribokinase-like"/>
</dbReference>
<evidence type="ECO:0000313" key="3">
    <source>
        <dbReference type="EMBL" id="EMG51041.1"/>
    </source>
</evidence>
<dbReference type="Pfam" id="PF08543">
    <property type="entry name" value="Phos_pyr_kin"/>
    <property type="match status" value="1"/>
</dbReference>
<dbReference type="FunFam" id="1.20.910.10:FF:000003">
    <property type="entry name" value="Hydroxymethylpyrimidine/phosphomethylpyrimidine kinase THI20"/>
    <property type="match status" value="1"/>
</dbReference>
<dbReference type="PANTHER" id="PTHR20858:SF17">
    <property type="entry name" value="HYDROXYMETHYLPYRIMIDINE_PHOSPHOMETHYLPYRIMIDINE KINASE THI20-RELATED"/>
    <property type="match status" value="1"/>
</dbReference>
<dbReference type="AlphaFoldDB" id="M3IWJ8"/>
<evidence type="ECO:0000259" key="2">
    <source>
        <dbReference type="Pfam" id="PF08543"/>
    </source>
</evidence>
<protein>
    <recommendedName>
        <fullName evidence="5">Phosphomethylpyrimidine kinase</fullName>
    </recommendedName>
</protein>
<evidence type="ECO:0008006" key="5">
    <source>
        <dbReference type="Google" id="ProtNLM"/>
    </source>
</evidence>
<feature type="domain" description="Thiaminase-2/PQQC" evidence="1">
    <location>
        <begin position="348"/>
        <end position="570"/>
    </location>
</feature>
<dbReference type="STRING" id="1245528.M3IWJ8"/>
<dbReference type="Gene3D" id="3.40.1190.20">
    <property type="match status" value="1"/>
</dbReference>
<dbReference type="SUPFAM" id="SSF48613">
    <property type="entry name" value="Heme oxygenase-like"/>
    <property type="match status" value="1"/>
</dbReference>
<name>M3IWJ8_CANMX</name>
<dbReference type="InterPro" id="IPR016084">
    <property type="entry name" value="Haem_Oase-like_multi-hlx"/>
</dbReference>
<dbReference type="Pfam" id="PF03070">
    <property type="entry name" value="TENA_THI-4"/>
    <property type="match status" value="1"/>
</dbReference>
<gene>
    <name evidence="3" type="ORF">G210_4635</name>
</gene>
<keyword evidence="4" id="KW-1185">Reference proteome</keyword>
<comment type="caution">
    <text evidence="3">The sequence shown here is derived from an EMBL/GenBank/DDBJ whole genome shotgun (WGS) entry which is preliminary data.</text>
</comment>
<feature type="domain" description="Pyridoxamine kinase/Phosphomethylpyrimidine kinase" evidence="2">
    <location>
        <begin position="29"/>
        <end position="310"/>
    </location>
</feature>
<dbReference type="CDD" id="cd19367">
    <property type="entry name" value="TenA_C_ScTHI20-like"/>
    <property type="match status" value="1"/>
</dbReference>